<evidence type="ECO:0000313" key="2">
    <source>
        <dbReference type="EMBL" id="AIA84582.1"/>
    </source>
</evidence>
<feature type="non-terminal residue" evidence="2">
    <location>
        <position position="141"/>
    </location>
</feature>
<organism evidence="2">
    <name type="scientific">uncultured Olsenella sp</name>
    <dbReference type="NCBI Taxonomy" id="190764"/>
    <lineage>
        <taxon>Bacteria</taxon>
        <taxon>Bacillati</taxon>
        <taxon>Actinomycetota</taxon>
        <taxon>Coriobacteriia</taxon>
        <taxon>Coriobacteriales</taxon>
        <taxon>Atopobiaceae</taxon>
        <taxon>Olsenella</taxon>
        <taxon>environmental samples</taxon>
    </lineage>
</organism>
<feature type="compositionally biased region" description="Polar residues" evidence="1">
    <location>
        <begin position="79"/>
        <end position="89"/>
    </location>
</feature>
<reference evidence="2" key="1">
    <citation type="journal article" date="2013" name="Environ. Microbiol.">
        <title>Seasonally variable intestinal metagenomes of the red palm weevil (Rhynchophorus ferrugineus).</title>
        <authorList>
            <person name="Jia S."/>
            <person name="Zhang X."/>
            <person name="Zhang G."/>
            <person name="Yin A."/>
            <person name="Zhang S."/>
            <person name="Li F."/>
            <person name="Wang L."/>
            <person name="Zhao D."/>
            <person name="Yun Q."/>
            <person name="Tala"/>
            <person name="Wang J."/>
            <person name="Sun G."/>
            <person name="Baabdullah M."/>
            <person name="Yu X."/>
            <person name="Hu S."/>
            <person name="Al-Mssallem I.S."/>
            <person name="Yu J."/>
        </authorList>
    </citation>
    <scope>NUCLEOTIDE SEQUENCE</scope>
</reference>
<accession>A0A060BPM7</accession>
<name>A0A060BPM7_9ACTN</name>
<proteinExistence type="predicted"/>
<feature type="region of interest" description="Disordered" evidence="1">
    <location>
        <begin position="62"/>
        <end position="89"/>
    </location>
</feature>
<evidence type="ECO:0000256" key="1">
    <source>
        <dbReference type="SAM" id="MobiDB-lite"/>
    </source>
</evidence>
<dbReference type="EMBL" id="KF117329">
    <property type="protein sequence ID" value="AIA84582.1"/>
    <property type="molecule type" value="Genomic_DNA"/>
</dbReference>
<protein>
    <submittedName>
        <fullName evidence="2">CAZy families GH3 protein</fullName>
    </submittedName>
</protein>
<dbReference type="AlphaFoldDB" id="A0A060BPM7"/>
<sequence length="141" mass="15620">DVKIDLAVSDWASYDADDKNSNGFKGYEIEAGDYQIKLMKNAHELYDKDSYVTYKVASDIEQSTDPVSGNEVHNEFDAENSSDGIAIDGSNTDQDITYLSRSDFKGTFASEPSANRTMSTDLKNLNLYTSKMANDAIDDND</sequence>
<feature type="non-terminal residue" evidence="2">
    <location>
        <position position="1"/>
    </location>
</feature>